<dbReference type="GO" id="GO:0046872">
    <property type="term" value="F:metal ion binding"/>
    <property type="evidence" value="ECO:0007669"/>
    <property type="project" value="UniProtKB-KW"/>
</dbReference>
<dbReference type="Gene3D" id="4.10.450.10">
    <property type="entry name" value="Glucose Oxidase, domain 2"/>
    <property type="match status" value="1"/>
</dbReference>
<dbReference type="GO" id="GO:0050660">
    <property type="term" value="F:flavin adenine dinucleotide binding"/>
    <property type="evidence" value="ECO:0007669"/>
    <property type="project" value="InterPro"/>
</dbReference>
<dbReference type="AlphaFoldDB" id="A0A0K6FRU0"/>
<sequence>MTEHPVEVDIVFVGGGTTACVAAGRLAAANPELNILLIEQGPNNINEPGVITPAVFVTHLAPDSKTALFWKSSKSPATKEREPMIATGGLLGGGSSINFMMSGFDLIPLLQKLETYHIPGRENHGYDGPVHVSYSDYFAQVAKEYLDVCTKRGIPRVEDIMDLRTGHGCARLAKYIHPVTGRREDAAHRYIHTQSHNRRLHIMTKTLVTRVLFEGNKAIGVEVIGNKNQDPDADQTPRKIIARKLVVVSAGALGSAIVLQRSGVGEAARLSKLGLDVVVDLPVGANYEDHSSCIIPYHVPNDTETVDPVLDQDKEVLETYLAQFAHGKGFLTTNVNDAGSRLRPTPDELKEIGPAFNELWKRKFEPAPDKAVFVQTIINGFLGPRNVIPPNSRFMMVANILAYPASSGHVYINSTDPYAPPDFRAGFLEDQADIEAHIWMYKKSRAVNLTGPPTACYDVEAKFLHQAYREGLQGPPFPRHERSHVAKLAALLSTHGAACKQNGNQDMLKNSGTVAVVKDMERIVQALGDDGLNFLGYSYGSILGATFAALKPNLVKRMVLDGVSDSESYFNDVLQWGRSSVQDSHVTLAGFASTCIEAGPEYCALANKSDTSQSILDRLDALYARLDTEPLAANTPYGPAVIEATTLQGFIFISLYSPSTWRSVAETPLNITVDQFTDYFREMGKISDIGEQFAAISGRCRGWPFRANERYTGPFPVLFVSLDGDPVTPLGAAVKMSKAFESSSLLVQQGFGHASLAHPSLCTAKHIQDYFVNGTVPKNGTHCTPEPGFIYPTNATNTKRAALTPPAPTDVVPVSVNWFPNRQCNYECTFCFHTSKNSFILPLDRAKDALKALTEAGMRKLNIRGGERLLHPTYLGEVFKFCKEELKLESTPLVNNGSKVTEKWLDEYGPYLDIMAISCDTFDIDTDLKHGRAENAKPTHIRRVFDVVHWCKERGIRVKLNSIITKHNFEEDVNDSISELAPFGWKVFQVLLLEGENDGAENGALRDARDLLITRDQFQSFLDHEEMRFLNCSQSSKTPERSVLEVGVQQAMQDARFDNKVFIFILFKRALNTYDFV</sequence>
<keyword evidence="6" id="KW-0479">Metal-binding</keyword>
<evidence type="ECO:0000256" key="4">
    <source>
        <dbReference type="ARBA" id="ARBA00022630"/>
    </source>
</evidence>
<dbReference type="Pfam" id="PF08386">
    <property type="entry name" value="Abhydrolase_4"/>
    <property type="match status" value="1"/>
</dbReference>
<dbReference type="InterPro" id="IPR013785">
    <property type="entry name" value="Aldolase_TIM"/>
</dbReference>
<evidence type="ECO:0000256" key="1">
    <source>
        <dbReference type="ARBA" id="ARBA00001966"/>
    </source>
</evidence>
<evidence type="ECO:0000259" key="12">
    <source>
        <dbReference type="PROSITE" id="PS51918"/>
    </source>
</evidence>
<dbReference type="InterPro" id="IPR007197">
    <property type="entry name" value="rSAM"/>
</dbReference>
<keyword evidence="4" id="KW-0285">Flavoprotein</keyword>
<dbReference type="GO" id="GO:0016614">
    <property type="term" value="F:oxidoreductase activity, acting on CH-OH group of donors"/>
    <property type="evidence" value="ECO:0007669"/>
    <property type="project" value="InterPro"/>
</dbReference>
<evidence type="ECO:0000256" key="7">
    <source>
        <dbReference type="ARBA" id="ARBA00022827"/>
    </source>
</evidence>
<dbReference type="InterPro" id="IPR029058">
    <property type="entry name" value="AB_hydrolase_fold"/>
</dbReference>
<protein>
    <submittedName>
        <fullName evidence="13">Alcohol oxidase</fullName>
    </submittedName>
</protein>
<dbReference type="InterPro" id="IPR058240">
    <property type="entry name" value="rSAM_sf"/>
</dbReference>
<keyword evidence="5" id="KW-0949">S-adenosyl-L-methionine</keyword>
<evidence type="ECO:0000256" key="5">
    <source>
        <dbReference type="ARBA" id="ARBA00022691"/>
    </source>
</evidence>
<dbReference type="SUPFAM" id="SSF53474">
    <property type="entry name" value="alpha/beta-Hydrolases"/>
    <property type="match status" value="1"/>
</dbReference>
<dbReference type="CDD" id="cd01335">
    <property type="entry name" value="Radical_SAM"/>
    <property type="match status" value="1"/>
</dbReference>
<reference evidence="13 14" key="1">
    <citation type="submission" date="2015-07" db="EMBL/GenBank/DDBJ databases">
        <authorList>
            <person name="Noorani M."/>
        </authorList>
    </citation>
    <scope>NUCLEOTIDE SEQUENCE [LARGE SCALE GENOMIC DNA]</scope>
    <source>
        <strain evidence="13">BBA 69670</strain>
    </source>
</reference>
<accession>A0A0K6FRU0</accession>
<dbReference type="InterPro" id="IPR013595">
    <property type="entry name" value="Pept_S33_TAP-like_C"/>
</dbReference>
<name>A0A0K6FRU0_9AGAM</name>
<dbReference type="GO" id="GO:0051539">
    <property type="term" value="F:4 iron, 4 sulfur cluster binding"/>
    <property type="evidence" value="ECO:0007669"/>
    <property type="project" value="UniProtKB-KW"/>
</dbReference>
<dbReference type="Pfam" id="PF00732">
    <property type="entry name" value="GMC_oxred_N"/>
    <property type="match status" value="1"/>
</dbReference>
<comment type="cofactor">
    <cofactor evidence="1">
        <name>[4Fe-4S] cluster</name>
        <dbReference type="ChEBI" id="CHEBI:49883"/>
    </cofactor>
</comment>
<dbReference type="EMBL" id="CYGV01000535">
    <property type="protein sequence ID" value="CUA68714.1"/>
    <property type="molecule type" value="Genomic_DNA"/>
</dbReference>
<comment type="cofactor">
    <cofactor evidence="2">
        <name>FAD</name>
        <dbReference type="ChEBI" id="CHEBI:57692"/>
    </cofactor>
</comment>
<evidence type="ECO:0000256" key="3">
    <source>
        <dbReference type="ARBA" id="ARBA00022485"/>
    </source>
</evidence>
<dbReference type="InterPro" id="IPR000172">
    <property type="entry name" value="GMC_OxRdtase_N"/>
</dbReference>
<dbReference type="SFLD" id="SFLDG01088">
    <property type="entry name" value="antiviral_proteins"/>
    <property type="match status" value="1"/>
</dbReference>
<dbReference type="SFLD" id="SFLDS00029">
    <property type="entry name" value="Radical_SAM"/>
    <property type="match status" value="1"/>
</dbReference>
<evidence type="ECO:0000256" key="11">
    <source>
        <dbReference type="ARBA" id="ARBA00023118"/>
    </source>
</evidence>
<evidence type="ECO:0000256" key="8">
    <source>
        <dbReference type="ARBA" id="ARBA00023002"/>
    </source>
</evidence>
<evidence type="ECO:0000256" key="6">
    <source>
        <dbReference type="ARBA" id="ARBA00022723"/>
    </source>
</evidence>
<keyword evidence="10" id="KW-0411">Iron-sulfur</keyword>
<evidence type="ECO:0000313" key="14">
    <source>
        <dbReference type="Proteomes" id="UP000044841"/>
    </source>
</evidence>
<organism evidence="13 14">
    <name type="scientific">Rhizoctonia solani</name>
    <dbReference type="NCBI Taxonomy" id="456999"/>
    <lineage>
        <taxon>Eukaryota</taxon>
        <taxon>Fungi</taxon>
        <taxon>Dikarya</taxon>
        <taxon>Basidiomycota</taxon>
        <taxon>Agaricomycotina</taxon>
        <taxon>Agaricomycetes</taxon>
        <taxon>Cantharellales</taxon>
        <taxon>Ceratobasidiaceae</taxon>
        <taxon>Rhizoctonia</taxon>
    </lineage>
</organism>
<dbReference type="InterPro" id="IPR036188">
    <property type="entry name" value="FAD/NAD-bd_sf"/>
</dbReference>
<proteinExistence type="predicted"/>
<dbReference type="InterPro" id="IPR027424">
    <property type="entry name" value="Glucose_Oxidase_domain_2"/>
</dbReference>
<dbReference type="SUPFAM" id="SSF102114">
    <property type="entry name" value="Radical SAM enzymes"/>
    <property type="match status" value="1"/>
</dbReference>
<keyword evidence="11" id="KW-0051">Antiviral defense</keyword>
<dbReference type="PANTHER" id="PTHR21339">
    <property type="entry name" value="RADICAL S-ADENOSYL METHIONINE DOMAIN-CONTAINING PROTEIN 2"/>
    <property type="match status" value="1"/>
</dbReference>
<keyword evidence="7" id="KW-0274">FAD</keyword>
<dbReference type="PANTHER" id="PTHR21339:SF0">
    <property type="entry name" value="S-ADENOSYLMETHIONINE-DEPENDENT NUCLEOTIDE DEHYDRATASE RSAD2"/>
    <property type="match status" value="1"/>
</dbReference>
<dbReference type="Proteomes" id="UP000044841">
    <property type="component" value="Unassembled WGS sequence"/>
</dbReference>
<dbReference type="PROSITE" id="PS51918">
    <property type="entry name" value="RADICAL_SAM"/>
    <property type="match status" value="1"/>
</dbReference>
<dbReference type="SFLD" id="SFLDG01067">
    <property type="entry name" value="SPASM/twitch_domain_containing"/>
    <property type="match status" value="1"/>
</dbReference>
<dbReference type="Gene3D" id="3.20.20.70">
    <property type="entry name" value="Aldolase class I"/>
    <property type="match status" value="1"/>
</dbReference>
<keyword evidence="9" id="KW-0408">Iron</keyword>
<keyword evidence="14" id="KW-1185">Reference proteome</keyword>
<evidence type="ECO:0000256" key="9">
    <source>
        <dbReference type="ARBA" id="ARBA00023004"/>
    </source>
</evidence>
<dbReference type="Gene3D" id="3.50.50.60">
    <property type="entry name" value="FAD/NAD(P)-binding domain"/>
    <property type="match status" value="2"/>
</dbReference>
<feature type="domain" description="Radical SAM core" evidence="12">
    <location>
        <begin position="804"/>
        <end position="1022"/>
    </location>
</feature>
<dbReference type="Gene3D" id="3.30.560.10">
    <property type="entry name" value="Glucose Oxidase, domain 3"/>
    <property type="match status" value="1"/>
</dbReference>
<dbReference type="GO" id="GO:0051607">
    <property type="term" value="P:defense response to virus"/>
    <property type="evidence" value="ECO:0007669"/>
    <property type="project" value="UniProtKB-KW"/>
</dbReference>
<dbReference type="Gene3D" id="3.40.50.1820">
    <property type="entry name" value="alpha/beta hydrolase"/>
    <property type="match status" value="1"/>
</dbReference>
<dbReference type="SUPFAM" id="SSF54373">
    <property type="entry name" value="FAD-linked reductases, C-terminal domain"/>
    <property type="match status" value="1"/>
</dbReference>
<evidence type="ECO:0000256" key="2">
    <source>
        <dbReference type="ARBA" id="ARBA00001974"/>
    </source>
</evidence>
<evidence type="ECO:0000313" key="13">
    <source>
        <dbReference type="EMBL" id="CUA68714.1"/>
    </source>
</evidence>
<dbReference type="SUPFAM" id="SSF51905">
    <property type="entry name" value="FAD/NAD(P)-binding domain"/>
    <property type="match status" value="1"/>
</dbReference>
<dbReference type="InterPro" id="IPR051196">
    <property type="entry name" value="RSAD2/Viperin_antiviral"/>
</dbReference>
<evidence type="ECO:0000256" key="10">
    <source>
        <dbReference type="ARBA" id="ARBA00023014"/>
    </source>
</evidence>
<dbReference type="Pfam" id="PF04055">
    <property type="entry name" value="Radical_SAM"/>
    <property type="match status" value="1"/>
</dbReference>
<keyword evidence="8" id="KW-0560">Oxidoreductase</keyword>
<keyword evidence="3" id="KW-0004">4Fe-4S</keyword>
<gene>
    <name evidence="13" type="ORF">RSOLAG22IIIB_08080</name>
</gene>